<comment type="subcellular location">
    <subcellularLocation>
        <location evidence="1">Cell membrane</location>
        <topology evidence="1">Multi-pass membrane protein</topology>
    </subcellularLocation>
</comment>
<dbReference type="AlphaFoldDB" id="A0A921LQE0"/>
<evidence type="ECO:0000259" key="8">
    <source>
        <dbReference type="Pfam" id="PF02687"/>
    </source>
</evidence>
<accession>A0A921LQE0</accession>
<dbReference type="PANTHER" id="PTHR30572">
    <property type="entry name" value="MEMBRANE COMPONENT OF TRANSPORTER-RELATED"/>
    <property type="match status" value="1"/>
</dbReference>
<dbReference type="InterPro" id="IPR003838">
    <property type="entry name" value="ABC3_permease_C"/>
</dbReference>
<evidence type="ECO:0000256" key="4">
    <source>
        <dbReference type="ARBA" id="ARBA00022989"/>
    </source>
</evidence>
<feature type="domain" description="ABC3 transporter permease C-terminal" evidence="8">
    <location>
        <begin position="277"/>
        <end position="405"/>
    </location>
</feature>
<organism evidence="10 11">
    <name type="scientific">Collinsella ihumii</name>
    <dbReference type="NCBI Taxonomy" id="1720204"/>
    <lineage>
        <taxon>Bacteria</taxon>
        <taxon>Bacillati</taxon>
        <taxon>Actinomycetota</taxon>
        <taxon>Coriobacteriia</taxon>
        <taxon>Coriobacteriales</taxon>
        <taxon>Coriobacteriaceae</taxon>
        <taxon>Collinsella</taxon>
    </lineage>
</organism>
<feature type="domain" description="MacB-like periplasmic core" evidence="9">
    <location>
        <begin position="21"/>
        <end position="231"/>
    </location>
</feature>
<dbReference type="Proteomes" id="UP000746751">
    <property type="component" value="Unassembled WGS sequence"/>
</dbReference>
<keyword evidence="4 7" id="KW-1133">Transmembrane helix</keyword>
<feature type="transmembrane region" description="Helical" evidence="7">
    <location>
        <begin position="377"/>
        <end position="395"/>
    </location>
</feature>
<dbReference type="EMBL" id="DYVF01000003">
    <property type="protein sequence ID" value="HJG29862.1"/>
    <property type="molecule type" value="Genomic_DNA"/>
</dbReference>
<feature type="transmembrane region" description="Helical" evidence="7">
    <location>
        <begin position="271"/>
        <end position="295"/>
    </location>
</feature>
<dbReference type="GO" id="GO:0022857">
    <property type="term" value="F:transmembrane transporter activity"/>
    <property type="evidence" value="ECO:0007669"/>
    <property type="project" value="TreeGrafter"/>
</dbReference>
<dbReference type="Pfam" id="PF12704">
    <property type="entry name" value="MacB_PCD"/>
    <property type="match status" value="1"/>
</dbReference>
<dbReference type="Pfam" id="PF02687">
    <property type="entry name" value="FtsX"/>
    <property type="match status" value="1"/>
</dbReference>
<keyword evidence="3 7" id="KW-0812">Transmembrane</keyword>
<evidence type="ECO:0000313" key="10">
    <source>
        <dbReference type="EMBL" id="HJG29862.1"/>
    </source>
</evidence>
<reference evidence="10" key="1">
    <citation type="journal article" date="2021" name="PeerJ">
        <title>Extensive microbial diversity within the chicken gut microbiome revealed by metagenomics and culture.</title>
        <authorList>
            <person name="Gilroy R."/>
            <person name="Ravi A."/>
            <person name="Getino M."/>
            <person name="Pursley I."/>
            <person name="Horton D.L."/>
            <person name="Alikhan N.F."/>
            <person name="Baker D."/>
            <person name="Gharbi K."/>
            <person name="Hall N."/>
            <person name="Watson M."/>
            <person name="Adriaenssens E.M."/>
            <person name="Foster-Nyarko E."/>
            <person name="Jarju S."/>
            <person name="Secka A."/>
            <person name="Antonio M."/>
            <person name="Oren A."/>
            <person name="Chaudhuri R.R."/>
            <person name="La Ragione R."/>
            <person name="Hildebrand F."/>
            <person name="Pallen M.J."/>
        </authorList>
    </citation>
    <scope>NUCLEOTIDE SEQUENCE</scope>
    <source>
        <strain evidence="10">ChiGjej2B2-7701</strain>
    </source>
</reference>
<comment type="caution">
    <text evidence="10">The sequence shown here is derived from an EMBL/GenBank/DDBJ whole genome shotgun (WGS) entry which is preliminary data.</text>
</comment>
<evidence type="ECO:0000259" key="9">
    <source>
        <dbReference type="Pfam" id="PF12704"/>
    </source>
</evidence>
<gene>
    <name evidence="10" type="ORF">K8U80_00520</name>
</gene>
<evidence type="ECO:0000256" key="6">
    <source>
        <dbReference type="ARBA" id="ARBA00038076"/>
    </source>
</evidence>
<sequence length="412" mass="43415">MSLRDLIREALRSLEANRGRSLLTILGIVIGIAAVIAMTSLIGGVRNMLVEGLGLNAARAVYISPMYQMTQDDVNDLRRLMPEYELIEGSAYGYAQVSSDSGTVDVGITGANASYLSMTGQVRLAEGRLFTTQEETSGARVVILDRAGVQALFGSADASVVGKTVRLDNKDYTVVGIDESMPMTGSGSGSTYITVYMPLATVLADFGGGYEYLSQVVGIACEGVDIDALMETTKTQVAAVMGIPDDQIDEGVYVYSMKSQIDSMNGFMNSFSLIMGAVAGISLLVGGIGIMNMMLTNVTERIREIGVRRALGATRRDITSQFLVESSVVCVTGGIIGTVLGYLISWGLSIGASSLGLVSAMGGMEGASISPMISPEAITAAVGLSIAIGLVFGFYPARRAARLDPVECLRYQ</sequence>
<evidence type="ECO:0000313" key="11">
    <source>
        <dbReference type="Proteomes" id="UP000746751"/>
    </source>
</evidence>
<dbReference type="InterPro" id="IPR025857">
    <property type="entry name" value="MacB_PCD"/>
</dbReference>
<comment type="similarity">
    <text evidence="6">Belongs to the ABC-4 integral membrane protein family.</text>
</comment>
<keyword evidence="2" id="KW-1003">Cell membrane</keyword>
<proteinExistence type="inferred from homology"/>
<evidence type="ECO:0000256" key="7">
    <source>
        <dbReference type="SAM" id="Phobius"/>
    </source>
</evidence>
<evidence type="ECO:0000256" key="1">
    <source>
        <dbReference type="ARBA" id="ARBA00004651"/>
    </source>
</evidence>
<evidence type="ECO:0000256" key="2">
    <source>
        <dbReference type="ARBA" id="ARBA00022475"/>
    </source>
</evidence>
<evidence type="ECO:0000256" key="5">
    <source>
        <dbReference type="ARBA" id="ARBA00023136"/>
    </source>
</evidence>
<name>A0A921LQE0_9ACTN</name>
<dbReference type="GO" id="GO:0005886">
    <property type="term" value="C:plasma membrane"/>
    <property type="evidence" value="ECO:0007669"/>
    <property type="project" value="UniProtKB-SubCell"/>
</dbReference>
<protein>
    <submittedName>
        <fullName evidence="10">ABC transporter permease</fullName>
    </submittedName>
</protein>
<dbReference type="InterPro" id="IPR050250">
    <property type="entry name" value="Macrolide_Exporter_MacB"/>
</dbReference>
<keyword evidence="5 7" id="KW-0472">Membrane</keyword>
<feature type="transmembrane region" description="Helical" evidence="7">
    <location>
        <begin position="322"/>
        <end position="344"/>
    </location>
</feature>
<feature type="transmembrane region" description="Helical" evidence="7">
    <location>
        <begin position="21"/>
        <end position="42"/>
    </location>
</feature>
<evidence type="ECO:0000256" key="3">
    <source>
        <dbReference type="ARBA" id="ARBA00022692"/>
    </source>
</evidence>
<reference evidence="10" key="2">
    <citation type="submission" date="2021-09" db="EMBL/GenBank/DDBJ databases">
        <authorList>
            <person name="Gilroy R."/>
        </authorList>
    </citation>
    <scope>NUCLEOTIDE SEQUENCE</scope>
    <source>
        <strain evidence="10">ChiGjej2B2-7701</strain>
    </source>
</reference>
<dbReference type="PANTHER" id="PTHR30572:SF4">
    <property type="entry name" value="ABC TRANSPORTER PERMEASE YTRF"/>
    <property type="match status" value="1"/>
</dbReference>